<dbReference type="Proteomes" id="UP000075787">
    <property type="component" value="Unassembled WGS sequence"/>
</dbReference>
<gene>
    <name evidence="1" type="ORF">AUP44_08505</name>
</gene>
<sequence length="162" mass="18128">MRPPTHQGLAPGQATQLTMRLDQEAIYCPWTTQPLMQRSKFGPRLSLLVDLPDRKTEATPGTVKPQDLTNPALRIHRYAGRADEFGKRLHVQHVVATQDLRSTQSTPLARRGECRVEIRFPQRGCVLGRSNNRLAFRANIDAETHRSTDTAALPDRVAIGAQ</sequence>
<dbReference type="EMBL" id="LPZR01000171">
    <property type="protein sequence ID" value="KYO51550.1"/>
    <property type="molecule type" value="Genomic_DNA"/>
</dbReference>
<evidence type="ECO:0000313" key="2">
    <source>
        <dbReference type="Proteomes" id="UP000075787"/>
    </source>
</evidence>
<reference evidence="1 2" key="1">
    <citation type="submission" date="2015-12" db="EMBL/GenBank/DDBJ databases">
        <title>Genome sequence of Tistrella mobilis MCCC 1A02139.</title>
        <authorList>
            <person name="Lu L."/>
            <person name="Lai Q."/>
            <person name="Shao Z."/>
            <person name="Qian P."/>
        </authorList>
    </citation>
    <scope>NUCLEOTIDE SEQUENCE [LARGE SCALE GENOMIC DNA]</scope>
    <source>
        <strain evidence="1 2">MCCC 1A02139</strain>
    </source>
</reference>
<name>A0A162KLD4_9PROT</name>
<evidence type="ECO:0000313" key="1">
    <source>
        <dbReference type="EMBL" id="KYO51550.1"/>
    </source>
</evidence>
<comment type="caution">
    <text evidence="1">The sequence shown here is derived from an EMBL/GenBank/DDBJ whole genome shotgun (WGS) entry which is preliminary data.</text>
</comment>
<accession>A0A162KLD4</accession>
<proteinExistence type="predicted"/>
<dbReference type="AlphaFoldDB" id="A0A162KLD4"/>
<organism evidence="1 2">
    <name type="scientific">Tistrella mobilis</name>
    <dbReference type="NCBI Taxonomy" id="171437"/>
    <lineage>
        <taxon>Bacteria</taxon>
        <taxon>Pseudomonadati</taxon>
        <taxon>Pseudomonadota</taxon>
        <taxon>Alphaproteobacteria</taxon>
        <taxon>Geminicoccales</taxon>
        <taxon>Geminicoccaceae</taxon>
        <taxon>Tistrella</taxon>
    </lineage>
</organism>
<protein>
    <submittedName>
        <fullName evidence="1">Uncharacterized protein</fullName>
    </submittedName>
</protein>